<dbReference type="RefSeq" id="WP_139186480.1">
    <property type="nucleotide sequence ID" value="NZ_FNKO01000001.1"/>
</dbReference>
<feature type="region of interest" description="Disordered" evidence="1">
    <location>
        <begin position="39"/>
        <end position="109"/>
    </location>
</feature>
<sequence length="140" mass="14318">MNSLAVFVMVATGTTSSLVTALVAMSWVEQRWVGTVPFTPTRVGEIPTADRPPAAAGSEPESCSSEPAGSGSVPLESSGERAGPPLSAAVRRTGRAAAGRSTSAPTDDVRGLAWSGACVAVVLVCVLTQRAVRSPVRARR</sequence>
<evidence type="ECO:0000313" key="3">
    <source>
        <dbReference type="EMBL" id="SDQ09013.1"/>
    </source>
</evidence>
<gene>
    <name evidence="3" type="ORF">SAMN04489718_0163</name>
</gene>
<protein>
    <submittedName>
        <fullName evidence="3">Uncharacterized protein</fullName>
    </submittedName>
</protein>
<accession>A0A1H0Y1P6</accession>
<proteinExistence type="predicted"/>
<evidence type="ECO:0000256" key="2">
    <source>
        <dbReference type="SAM" id="Phobius"/>
    </source>
</evidence>
<keyword evidence="2" id="KW-0472">Membrane</keyword>
<feature type="compositionally biased region" description="Low complexity" evidence="1">
    <location>
        <begin position="87"/>
        <end position="104"/>
    </location>
</feature>
<dbReference type="EMBL" id="FNKO01000001">
    <property type="protein sequence ID" value="SDQ09013.1"/>
    <property type="molecule type" value="Genomic_DNA"/>
</dbReference>
<evidence type="ECO:0000256" key="1">
    <source>
        <dbReference type="SAM" id="MobiDB-lite"/>
    </source>
</evidence>
<organism evidence="3 4">
    <name type="scientific">Actinopolyspora saharensis</name>
    <dbReference type="NCBI Taxonomy" id="995062"/>
    <lineage>
        <taxon>Bacteria</taxon>
        <taxon>Bacillati</taxon>
        <taxon>Actinomycetota</taxon>
        <taxon>Actinomycetes</taxon>
        <taxon>Actinopolysporales</taxon>
        <taxon>Actinopolysporaceae</taxon>
        <taxon>Actinopolyspora</taxon>
    </lineage>
</organism>
<reference evidence="4" key="1">
    <citation type="submission" date="2016-10" db="EMBL/GenBank/DDBJ databases">
        <authorList>
            <person name="Varghese N."/>
            <person name="Submissions S."/>
        </authorList>
    </citation>
    <scope>NUCLEOTIDE SEQUENCE [LARGE SCALE GENOMIC DNA]</scope>
    <source>
        <strain evidence="4">DSM 45459</strain>
    </source>
</reference>
<dbReference type="OrthoDB" id="9846584at2"/>
<keyword evidence="4" id="KW-1185">Reference proteome</keyword>
<keyword evidence="2" id="KW-0812">Transmembrane</keyword>
<feature type="transmembrane region" description="Helical" evidence="2">
    <location>
        <begin position="112"/>
        <end position="132"/>
    </location>
</feature>
<name>A0A1H0Y1P6_9ACTN</name>
<dbReference type="Proteomes" id="UP000199301">
    <property type="component" value="Unassembled WGS sequence"/>
</dbReference>
<keyword evidence="2" id="KW-1133">Transmembrane helix</keyword>
<dbReference type="AlphaFoldDB" id="A0A1H0Y1P6"/>
<evidence type="ECO:0000313" key="4">
    <source>
        <dbReference type="Proteomes" id="UP000199301"/>
    </source>
</evidence>